<sequence>MLIISVIFILVGVISIGHTIYNPLDEKYEFNNFENKQAIIYGILMIIFGVYFIIFS</sequence>
<keyword evidence="1" id="KW-0812">Transmembrane</keyword>
<feature type="transmembrane region" description="Helical" evidence="1">
    <location>
        <begin position="38"/>
        <end position="55"/>
    </location>
</feature>
<keyword evidence="3" id="KW-1185">Reference proteome</keyword>
<evidence type="ECO:0000313" key="3">
    <source>
        <dbReference type="Proteomes" id="UP000269412"/>
    </source>
</evidence>
<accession>A0A495EFV8</accession>
<name>A0A495EFV8_9FLAO</name>
<organism evidence="2 3">
    <name type="scientific">Maribacter vaceletii</name>
    <dbReference type="NCBI Taxonomy" id="1206816"/>
    <lineage>
        <taxon>Bacteria</taxon>
        <taxon>Pseudomonadati</taxon>
        <taxon>Bacteroidota</taxon>
        <taxon>Flavobacteriia</taxon>
        <taxon>Flavobacteriales</taxon>
        <taxon>Flavobacteriaceae</taxon>
        <taxon>Maribacter</taxon>
    </lineage>
</organism>
<evidence type="ECO:0000256" key="1">
    <source>
        <dbReference type="SAM" id="Phobius"/>
    </source>
</evidence>
<keyword evidence="1" id="KW-1133">Transmembrane helix</keyword>
<protein>
    <submittedName>
        <fullName evidence="2">Uncharacterized protein</fullName>
    </submittedName>
</protein>
<dbReference type="EMBL" id="RBIQ01000007">
    <property type="protein sequence ID" value="RKR14797.1"/>
    <property type="molecule type" value="Genomic_DNA"/>
</dbReference>
<reference evidence="2 3" key="1">
    <citation type="submission" date="2018-10" db="EMBL/GenBank/DDBJ databases">
        <title>Genomic Encyclopedia of Archaeal and Bacterial Type Strains, Phase II (KMG-II): from individual species to whole genera.</title>
        <authorList>
            <person name="Goeker M."/>
        </authorList>
    </citation>
    <scope>NUCLEOTIDE SEQUENCE [LARGE SCALE GENOMIC DNA]</scope>
    <source>
        <strain evidence="2 3">DSM 25230</strain>
    </source>
</reference>
<evidence type="ECO:0000313" key="2">
    <source>
        <dbReference type="EMBL" id="RKR14797.1"/>
    </source>
</evidence>
<keyword evidence="1" id="KW-0472">Membrane</keyword>
<gene>
    <name evidence="2" type="ORF">CLV91_0876</name>
</gene>
<proteinExistence type="predicted"/>
<dbReference type="AlphaFoldDB" id="A0A495EFV8"/>
<dbReference type="RefSeq" id="WP_170146697.1">
    <property type="nucleotide sequence ID" value="NZ_RBIQ01000007.1"/>
</dbReference>
<dbReference type="Proteomes" id="UP000269412">
    <property type="component" value="Unassembled WGS sequence"/>
</dbReference>
<comment type="caution">
    <text evidence="2">The sequence shown here is derived from an EMBL/GenBank/DDBJ whole genome shotgun (WGS) entry which is preliminary data.</text>
</comment>